<keyword evidence="2" id="KW-0378">Hydrolase</keyword>
<dbReference type="STRING" id="1121117.SAMN02745977_00596"/>
<keyword evidence="6" id="KW-1185">Reference proteome</keyword>
<evidence type="ECO:0000256" key="3">
    <source>
        <dbReference type="ARBA" id="ARBA00022839"/>
    </source>
</evidence>
<feature type="domain" description="Exonuclease" evidence="4">
    <location>
        <begin position="30"/>
        <end position="203"/>
    </location>
</feature>
<accession>A0A1H8E970</accession>
<proteinExistence type="predicted"/>
<evidence type="ECO:0000256" key="2">
    <source>
        <dbReference type="ARBA" id="ARBA00022801"/>
    </source>
</evidence>
<dbReference type="EMBL" id="FOCW01000001">
    <property type="protein sequence ID" value="SEN15664.1"/>
    <property type="molecule type" value="Genomic_DNA"/>
</dbReference>
<protein>
    <submittedName>
        <fullName evidence="5">Inhibitor of the KinA pathway to sporulation, predicted exonuclease</fullName>
    </submittedName>
</protein>
<evidence type="ECO:0000313" key="6">
    <source>
        <dbReference type="Proteomes" id="UP000199531"/>
    </source>
</evidence>
<dbReference type="GO" id="GO:0000175">
    <property type="term" value="F:3'-5'-RNA exonuclease activity"/>
    <property type="evidence" value="ECO:0007669"/>
    <property type="project" value="InterPro"/>
</dbReference>
<dbReference type="InterPro" id="IPR047201">
    <property type="entry name" value="ERI-1_3'hExo-like"/>
</dbReference>
<keyword evidence="3 5" id="KW-0269">Exonuclease</keyword>
<dbReference type="PANTHER" id="PTHR23044">
    <property type="entry name" value="3'-5' EXONUCLEASE ERI1-RELATED"/>
    <property type="match status" value="1"/>
</dbReference>
<sequence length="206" mass="22924">MVCHAKRRLGWRREQSGDLGEKETLDVTSLVLVIDLEATCCNQGSVPQQEMEAIQIGAVIATVSGEVLGEWSSHVRPVRHPVLTTFCTQLTGIRQSHVDTADALPSVIKRLGQWIDDTRSTIDCWASWGAYDRHQLQQDLTFHGVPWCLPLTHLNMKAVFAKKFKLKKRPALSTALSLIGLEFSGTPHNALDDARNAARLLRYTGI</sequence>
<dbReference type="Pfam" id="PF00929">
    <property type="entry name" value="RNase_T"/>
    <property type="match status" value="1"/>
</dbReference>
<dbReference type="GO" id="GO:0006259">
    <property type="term" value="P:DNA metabolic process"/>
    <property type="evidence" value="ECO:0007669"/>
    <property type="project" value="UniProtKB-ARBA"/>
</dbReference>
<dbReference type="Gene3D" id="3.30.420.10">
    <property type="entry name" value="Ribonuclease H-like superfamily/Ribonuclease H"/>
    <property type="match status" value="1"/>
</dbReference>
<evidence type="ECO:0000256" key="1">
    <source>
        <dbReference type="ARBA" id="ARBA00022722"/>
    </source>
</evidence>
<name>A0A1H8E970_9BURK</name>
<dbReference type="SMART" id="SM00479">
    <property type="entry name" value="EXOIII"/>
    <property type="match status" value="1"/>
</dbReference>
<keyword evidence="1" id="KW-0540">Nuclease</keyword>
<dbReference type="GO" id="GO:0003676">
    <property type="term" value="F:nucleic acid binding"/>
    <property type="evidence" value="ECO:0007669"/>
    <property type="project" value="InterPro"/>
</dbReference>
<organism evidence="5 6">
    <name type="scientific">Brachymonas denitrificans DSM 15123</name>
    <dbReference type="NCBI Taxonomy" id="1121117"/>
    <lineage>
        <taxon>Bacteria</taxon>
        <taxon>Pseudomonadati</taxon>
        <taxon>Pseudomonadota</taxon>
        <taxon>Betaproteobacteria</taxon>
        <taxon>Burkholderiales</taxon>
        <taxon>Comamonadaceae</taxon>
        <taxon>Brachymonas</taxon>
    </lineage>
</organism>
<dbReference type="Proteomes" id="UP000199531">
    <property type="component" value="Unassembled WGS sequence"/>
</dbReference>
<dbReference type="SUPFAM" id="SSF53098">
    <property type="entry name" value="Ribonuclease H-like"/>
    <property type="match status" value="1"/>
</dbReference>
<dbReference type="InterPro" id="IPR036397">
    <property type="entry name" value="RNaseH_sf"/>
</dbReference>
<reference evidence="5 6" key="1">
    <citation type="submission" date="2016-10" db="EMBL/GenBank/DDBJ databases">
        <authorList>
            <person name="de Groot N.N."/>
        </authorList>
    </citation>
    <scope>NUCLEOTIDE SEQUENCE [LARGE SCALE GENOMIC DNA]</scope>
    <source>
        <strain evidence="5 6">DSM 15123</strain>
    </source>
</reference>
<evidence type="ECO:0000259" key="4">
    <source>
        <dbReference type="SMART" id="SM00479"/>
    </source>
</evidence>
<dbReference type="InterPro" id="IPR051274">
    <property type="entry name" value="3-5_Exoribonuclease"/>
</dbReference>
<evidence type="ECO:0000313" key="5">
    <source>
        <dbReference type="EMBL" id="SEN15664.1"/>
    </source>
</evidence>
<gene>
    <name evidence="5" type="ORF">SAMN02745977_00596</name>
</gene>
<dbReference type="InterPro" id="IPR012337">
    <property type="entry name" value="RNaseH-like_sf"/>
</dbReference>
<dbReference type="InterPro" id="IPR013520">
    <property type="entry name" value="Ribonucl_H"/>
</dbReference>
<dbReference type="AlphaFoldDB" id="A0A1H8E970"/>
<dbReference type="PANTHER" id="PTHR23044:SF61">
    <property type="entry name" value="3'-5' EXORIBONUCLEASE 1-RELATED"/>
    <property type="match status" value="1"/>
</dbReference>
<dbReference type="CDD" id="cd06133">
    <property type="entry name" value="ERI-1_3'hExo_like"/>
    <property type="match status" value="1"/>
</dbReference>